<dbReference type="Gene3D" id="3.40.50.1820">
    <property type="entry name" value="alpha/beta hydrolase"/>
    <property type="match status" value="1"/>
</dbReference>
<gene>
    <name evidence="2" type="ORF">ACFFQV_00960</name>
</gene>
<evidence type="ECO:0000313" key="3">
    <source>
        <dbReference type="Proteomes" id="UP001589667"/>
    </source>
</evidence>
<keyword evidence="3" id="KW-1185">Reference proteome</keyword>
<dbReference type="EMBL" id="JBHMBL010000001">
    <property type="protein sequence ID" value="MFB9640845.1"/>
    <property type="molecule type" value="Genomic_DNA"/>
</dbReference>
<evidence type="ECO:0008006" key="4">
    <source>
        <dbReference type="Google" id="ProtNLM"/>
    </source>
</evidence>
<feature type="region of interest" description="Disordered" evidence="1">
    <location>
        <begin position="490"/>
        <end position="523"/>
    </location>
</feature>
<feature type="region of interest" description="Disordered" evidence="1">
    <location>
        <begin position="234"/>
        <end position="260"/>
    </location>
</feature>
<evidence type="ECO:0000256" key="1">
    <source>
        <dbReference type="SAM" id="MobiDB-lite"/>
    </source>
</evidence>
<reference evidence="2 3" key="1">
    <citation type="submission" date="2024-09" db="EMBL/GenBank/DDBJ databases">
        <authorList>
            <person name="Sun Q."/>
            <person name="Mori K."/>
        </authorList>
    </citation>
    <scope>NUCLEOTIDE SEQUENCE [LARGE SCALE GENOMIC DNA]</scope>
    <source>
        <strain evidence="2 3">JCM 14321</strain>
    </source>
</reference>
<accession>A0ABV5SKH9</accession>
<dbReference type="RefSeq" id="WP_157423735.1">
    <property type="nucleotide sequence ID" value="NZ_BAAANI010000008.1"/>
</dbReference>
<dbReference type="InterPro" id="IPR029058">
    <property type="entry name" value="AB_hydrolase_fold"/>
</dbReference>
<dbReference type="SUPFAM" id="SSF53474">
    <property type="entry name" value="alpha/beta-Hydrolases"/>
    <property type="match status" value="1"/>
</dbReference>
<evidence type="ECO:0000313" key="2">
    <source>
        <dbReference type="EMBL" id="MFB9640845.1"/>
    </source>
</evidence>
<organism evidence="2 3">
    <name type="scientific">Agromyces lapidis</name>
    <dbReference type="NCBI Taxonomy" id="279574"/>
    <lineage>
        <taxon>Bacteria</taxon>
        <taxon>Bacillati</taxon>
        <taxon>Actinomycetota</taxon>
        <taxon>Actinomycetes</taxon>
        <taxon>Micrococcales</taxon>
        <taxon>Microbacteriaceae</taxon>
        <taxon>Agromyces</taxon>
    </lineage>
</organism>
<dbReference type="Proteomes" id="UP001589667">
    <property type="component" value="Unassembled WGS sequence"/>
</dbReference>
<name>A0ABV5SKH9_9MICO</name>
<protein>
    <recommendedName>
        <fullName evidence="4">Alpha/beta hydrolase</fullName>
    </recommendedName>
</protein>
<comment type="caution">
    <text evidence="2">The sequence shown here is derived from an EMBL/GenBank/DDBJ whole genome shotgun (WGS) entry which is preliminary data.</text>
</comment>
<feature type="compositionally biased region" description="Low complexity" evidence="1">
    <location>
        <begin position="494"/>
        <end position="516"/>
    </location>
</feature>
<proteinExistence type="predicted"/>
<sequence>MSDTITISGGGSTAVATDELFADAARLGGAATAVSAARAQAGALGHELDAIGADHGTGWAEPRPAALLRELEMELRRCEADGEELRAALLASAERYGWTERAVDGLWQFGGGVVAYLLGSALTTPAGLLFAGGVALTAGLDAAAAKAWGSTPLGDWLAANRGLLSDPLFVRAVRAAVDSVDEFAVGAARLPGGSGLAAAFGDLVNAPESASMLLGVAALVGSRALVDGPVSVRRAEGGDRAGDGAAPAGHPSAGPERSVRAPGGFADLAARIPGGEGPQIRIERYGEPGDPRWVVYISGTVDPAIVAGEQPFDMVSNLHGVADDSPLDALRLAGAESGAGERAVRDAMLAAGMAPGDPVYFAGHSGGGIIVHELVKDPELNAIGGVNLGGPGDSAPTRDGVPVLDVAHDEDLVPAVGGAGRSSPERTTVTRSVLGDGHGYEGVLPAHSLESYRDTAALIDASEATKLVELRELIAFTGGGTGAVSEWIAERDPAGAAEPALEPSPAPAVAAPLSRATDAPRGR</sequence>
<feature type="compositionally biased region" description="Low complexity" evidence="1">
    <location>
        <begin position="243"/>
        <end position="256"/>
    </location>
</feature>